<dbReference type="InterPro" id="IPR036291">
    <property type="entry name" value="NAD(P)-bd_dom_sf"/>
</dbReference>
<reference evidence="4 5" key="1">
    <citation type="submission" date="2020-11" db="EMBL/GenBank/DDBJ databases">
        <title>Kefir isolates.</title>
        <authorList>
            <person name="Marcisauskas S."/>
            <person name="Kim Y."/>
            <person name="Blasche S."/>
        </authorList>
    </citation>
    <scope>NUCLEOTIDE SEQUENCE [LARGE SCALE GENOMIC DNA]</scope>
    <source>
        <strain evidence="4 5">KR</strain>
    </source>
</reference>
<sequence length="431" mass="47681">MFEGQSLLVIGEGFLGHRLVQLLLERYPKASVASLDIVQRHFPSDSSEKWTFYSADLTSLDSLSTAFKQHAPTVVFHTASPWTGSGKEVCEKVNVDGTRTVVEACVQQGVERLVFTSSAGTVYDGIDLVNVDERMPFPTDPLDAYNETKAKAEQIVLEANGKDGLLTVAIRPAGIFGPGDRQAVPGVMEVMKSGKTKFQVGSNQNLFDWTYVDNVVHAHLLAAEKLADRVPLSVLDDRLLPIDLSVPRRQLPTSRFRPPTLVEREKEADPQFENYTEPDPPLPAIRNRFDPFANANIEQTCPNGAVDREKETVAVAGQAYFVTNGEPIAFWDFPRAVWKEYNGHVAPWVVPLPVPVGLTIAALAEGVMGLLGKTPNMTQGKVVYSTVNRFYNIEKARRFLGYEPIVGFEEGVKRAVAWYKENEASMQSKKA</sequence>
<dbReference type="InterPro" id="IPR050177">
    <property type="entry name" value="Lipid_A_modif_metabolic_enz"/>
</dbReference>
<organism evidence="4 5">
    <name type="scientific">Rhodotorula mucilaginosa</name>
    <name type="common">Yeast</name>
    <name type="synonym">Rhodotorula rubra</name>
    <dbReference type="NCBI Taxonomy" id="5537"/>
    <lineage>
        <taxon>Eukaryota</taxon>
        <taxon>Fungi</taxon>
        <taxon>Dikarya</taxon>
        <taxon>Basidiomycota</taxon>
        <taxon>Pucciniomycotina</taxon>
        <taxon>Microbotryomycetes</taxon>
        <taxon>Sporidiobolales</taxon>
        <taxon>Sporidiobolaceae</taxon>
        <taxon>Rhodotorula</taxon>
    </lineage>
</organism>
<name>A0A9P7B6N2_RHOMI</name>
<evidence type="ECO:0000313" key="4">
    <source>
        <dbReference type="EMBL" id="KAG0662768.1"/>
    </source>
</evidence>
<accession>A0A9P7B6N2</accession>
<dbReference type="OrthoDB" id="10058185at2759"/>
<dbReference type="SUPFAM" id="SSF51735">
    <property type="entry name" value="NAD(P)-binding Rossmann-fold domains"/>
    <property type="match status" value="1"/>
</dbReference>
<dbReference type="GO" id="GO:0016616">
    <property type="term" value="F:oxidoreductase activity, acting on the CH-OH group of donors, NAD or NADP as acceptor"/>
    <property type="evidence" value="ECO:0007669"/>
    <property type="project" value="InterPro"/>
</dbReference>
<dbReference type="EMBL" id="PUHQ01000024">
    <property type="protein sequence ID" value="KAG0662768.1"/>
    <property type="molecule type" value="Genomic_DNA"/>
</dbReference>
<protein>
    <submittedName>
        <fullName evidence="4">Erg26, C-3 sterol dehydrogenase</fullName>
    </submittedName>
</protein>
<dbReference type="AlphaFoldDB" id="A0A9P7B6N2"/>
<dbReference type="PANTHER" id="PTHR43245:SF51">
    <property type="entry name" value="SHORT CHAIN DEHYDROGENASE_REDUCTASE FAMILY 42E, MEMBER 2"/>
    <property type="match status" value="1"/>
</dbReference>
<dbReference type="Pfam" id="PF01073">
    <property type="entry name" value="3Beta_HSD"/>
    <property type="match status" value="1"/>
</dbReference>
<comment type="caution">
    <text evidence="4">The sequence shown here is derived from an EMBL/GenBank/DDBJ whole genome shotgun (WGS) entry which is preliminary data.</text>
</comment>
<comment type="similarity">
    <text evidence="1">Belongs to the 3-beta-HSD family.</text>
</comment>
<dbReference type="GO" id="GO:0006694">
    <property type="term" value="P:steroid biosynthetic process"/>
    <property type="evidence" value="ECO:0007669"/>
    <property type="project" value="InterPro"/>
</dbReference>
<keyword evidence="5" id="KW-1185">Reference proteome</keyword>
<dbReference type="PANTHER" id="PTHR43245">
    <property type="entry name" value="BIFUNCTIONAL POLYMYXIN RESISTANCE PROTEIN ARNA"/>
    <property type="match status" value="1"/>
</dbReference>
<dbReference type="InterPro" id="IPR002225">
    <property type="entry name" value="3Beta_OHSteriod_DH/Estase"/>
</dbReference>
<dbReference type="Gene3D" id="3.40.50.720">
    <property type="entry name" value="NAD(P)-binding Rossmann-like Domain"/>
    <property type="match status" value="2"/>
</dbReference>
<dbReference type="Proteomes" id="UP000777482">
    <property type="component" value="Unassembled WGS sequence"/>
</dbReference>
<evidence type="ECO:0000313" key="5">
    <source>
        <dbReference type="Proteomes" id="UP000777482"/>
    </source>
</evidence>
<feature type="domain" description="3-beta hydroxysteroid dehydrogenase/isomerase" evidence="3">
    <location>
        <begin position="11"/>
        <end position="231"/>
    </location>
</feature>
<keyword evidence="2" id="KW-0560">Oxidoreductase</keyword>
<evidence type="ECO:0000259" key="3">
    <source>
        <dbReference type="Pfam" id="PF01073"/>
    </source>
</evidence>
<gene>
    <name evidence="4" type="primary">ERG26_2</name>
    <name evidence="4" type="ORF">C6P46_003081</name>
</gene>
<proteinExistence type="inferred from homology"/>
<evidence type="ECO:0000256" key="2">
    <source>
        <dbReference type="ARBA" id="ARBA00023002"/>
    </source>
</evidence>
<evidence type="ECO:0000256" key="1">
    <source>
        <dbReference type="ARBA" id="ARBA00009219"/>
    </source>
</evidence>